<dbReference type="PROSITE" id="PS00028">
    <property type="entry name" value="ZINC_FINGER_C2H2_1"/>
    <property type="match status" value="1"/>
</dbReference>
<dbReference type="FunFam" id="3.30.160.60:FF:003264">
    <property type="entry name" value="Juxtaposed with another zinc finger protein 1"/>
    <property type="match status" value="1"/>
</dbReference>
<dbReference type="InterPro" id="IPR036236">
    <property type="entry name" value="Znf_C2H2_sf"/>
</dbReference>
<keyword evidence="1" id="KW-0479">Metal-binding</keyword>
<evidence type="ECO:0000259" key="6">
    <source>
        <dbReference type="PROSITE" id="PS00028"/>
    </source>
</evidence>
<evidence type="ECO:0000313" key="7">
    <source>
        <dbReference type="EMBL" id="KFO31540.1"/>
    </source>
</evidence>
<organism evidence="7 8">
    <name type="scientific">Fukomys damarensis</name>
    <name type="common">Damaraland mole rat</name>
    <name type="synonym">Cryptomys damarensis</name>
    <dbReference type="NCBI Taxonomy" id="885580"/>
    <lineage>
        <taxon>Eukaryota</taxon>
        <taxon>Metazoa</taxon>
        <taxon>Chordata</taxon>
        <taxon>Craniata</taxon>
        <taxon>Vertebrata</taxon>
        <taxon>Euteleostomi</taxon>
        <taxon>Mammalia</taxon>
        <taxon>Eutheria</taxon>
        <taxon>Euarchontoglires</taxon>
        <taxon>Glires</taxon>
        <taxon>Rodentia</taxon>
        <taxon>Hystricomorpha</taxon>
        <taxon>Bathyergidae</taxon>
        <taxon>Fukomys</taxon>
    </lineage>
</organism>
<protein>
    <submittedName>
        <fullName evidence="7">Juxtaposed with another zinc finger protein 1</fullName>
    </submittedName>
</protein>
<evidence type="ECO:0000256" key="3">
    <source>
        <dbReference type="ARBA" id="ARBA00022771"/>
    </source>
</evidence>
<evidence type="ECO:0000256" key="2">
    <source>
        <dbReference type="ARBA" id="ARBA00022737"/>
    </source>
</evidence>
<sequence length="337" mass="37749">MTDAARREQESLKKKIQPKLSLTLSSSVSRGNVSTPPRHSSGSLTPPVTPPITPSSSFRSSTPTVCTNLGQPDFQECATQVVSVNDLLWEGDYRCRREAHTLLELKTHLEDVQKDKSRSRDQRELQRHSFVVPEDSAAELDKPPGLLTENILTGSTDCSKPWSKQLTRHALSKWAVGSIAREESGKEKWPSFARMELEAMWSPGDGVCSSNPLGLVPFDPFRSSEYDEEEVDYEESDSDESWTTESAISSEAILSSMCMNGGEEKPFACPVPGCKKRYKNVNGIKYHAKNGHRTQIRVRKPFKCRCGKSYKTAQGLRHHTINFHPPVSAEIIRKMQQ</sequence>
<evidence type="ECO:0000313" key="8">
    <source>
        <dbReference type="Proteomes" id="UP000028990"/>
    </source>
</evidence>
<evidence type="ECO:0000256" key="5">
    <source>
        <dbReference type="SAM" id="MobiDB-lite"/>
    </source>
</evidence>
<dbReference type="PANTHER" id="PTHR23057">
    <property type="entry name" value="JUXTAPOSED WITH ANOTHER ZINC FINGER PROTEIN 1"/>
    <property type="match status" value="1"/>
</dbReference>
<feature type="compositionally biased region" description="Basic and acidic residues" evidence="5">
    <location>
        <begin position="1"/>
        <end position="13"/>
    </location>
</feature>
<dbReference type="AlphaFoldDB" id="A0A091DMN3"/>
<dbReference type="GO" id="GO:0005634">
    <property type="term" value="C:nucleus"/>
    <property type="evidence" value="ECO:0007669"/>
    <property type="project" value="TreeGrafter"/>
</dbReference>
<evidence type="ECO:0000256" key="1">
    <source>
        <dbReference type="ARBA" id="ARBA00022723"/>
    </source>
</evidence>
<accession>A0A091DMN3</accession>
<dbReference type="eggNOG" id="KOG4124">
    <property type="taxonomic scope" value="Eukaryota"/>
</dbReference>
<dbReference type="InterPro" id="IPR051580">
    <property type="entry name" value="ZnF-Chromatin_assoc"/>
</dbReference>
<dbReference type="Proteomes" id="UP000028990">
    <property type="component" value="Unassembled WGS sequence"/>
</dbReference>
<dbReference type="SMART" id="SM00355">
    <property type="entry name" value="ZnF_C2H2"/>
    <property type="match status" value="2"/>
</dbReference>
<keyword evidence="4" id="KW-0862">Zinc</keyword>
<reference evidence="7 8" key="1">
    <citation type="submission" date="2013-11" db="EMBL/GenBank/DDBJ databases">
        <title>The Damaraland mole rat (Fukomys damarensis) genome and evolution of African mole rats.</title>
        <authorList>
            <person name="Gladyshev V.N."/>
            <person name="Fang X."/>
        </authorList>
    </citation>
    <scope>NUCLEOTIDE SEQUENCE [LARGE SCALE GENOMIC DNA]</scope>
    <source>
        <tissue evidence="7">Liver</tissue>
    </source>
</reference>
<feature type="domain" description="C2H2-type" evidence="6">
    <location>
        <begin position="269"/>
        <end position="292"/>
    </location>
</feature>
<name>A0A091DMN3_FUKDA</name>
<gene>
    <name evidence="7" type="ORF">H920_07054</name>
</gene>
<proteinExistence type="predicted"/>
<dbReference type="GO" id="GO:0008270">
    <property type="term" value="F:zinc ion binding"/>
    <property type="evidence" value="ECO:0007669"/>
    <property type="project" value="UniProtKB-KW"/>
</dbReference>
<dbReference type="EMBL" id="KN122264">
    <property type="protein sequence ID" value="KFO31540.1"/>
    <property type="molecule type" value="Genomic_DNA"/>
</dbReference>
<feature type="compositionally biased region" description="Low complexity" evidence="5">
    <location>
        <begin position="54"/>
        <end position="64"/>
    </location>
</feature>
<dbReference type="InterPro" id="IPR013087">
    <property type="entry name" value="Znf_C2H2_type"/>
</dbReference>
<dbReference type="Gene3D" id="3.30.160.60">
    <property type="entry name" value="Classic Zinc Finger"/>
    <property type="match status" value="1"/>
</dbReference>
<dbReference type="SUPFAM" id="SSF57667">
    <property type="entry name" value="beta-beta-alpha zinc fingers"/>
    <property type="match status" value="1"/>
</dbReference>
<evidence type="ECO:0000256" key="4">
    <source>
        <dbReference type="ARBA" id="ARBA00022833"/>
    </source>
</evidence>
<keyword evidence="8" id="KW-1185">Reference proteome</keyword>
<dbReference type="PANTHER" id="PTHR23057:SF0">
    <property type="entry name" value="JUXTAPOSED WITH ANOTHER ZINC FINGER PROTEIN 1"/>
    <property type="match status" value="1"/>
</dbReference>
<keyword evidence="3" id="KW-0863">Zinc-finger</keyword>
<keyword evidence="2" id="KW-0677">Repeat</keyword>
<feature type="region of interest" description="Disordered" evidence="5">
    <location>
        <begin position="1"/>
        <end position="64"/>
    </location>
</feature>
<feature type="compositionally biased region" description="Polar residues" evidence="5">
    <location>
        <begin position="20"/>
        <end position="44"/>
    </location>
</feature>